<evidence type="ECO:0000256" key="11">
    <source>
        <dbReference type="ARBA" id="ARBA00023136"/>
    </source>
</evidence>
<keyword evidence="3" id="KW-1003">Cell membrane</keyword>
<keyword evidence="11 12" id="KW-0472">Membrane</keyword>
<evidence type="ECO:0000256" key="3">
    <source>
        <dbReference type="ARBA" id="ARBA00022475"/>
    </source>
</evidence>
<feature type="domain" description="Ferrous iron transport protein B C-terminal" evidence="13">
    <location>
        <begin position="91"/>
        <end position="141"/>
    </location>
</feature>
<dbReference type="PANTHER" id="PTHR43185">
    <property type="entry name" value="FERROUS IRON TRANSPORT PROTEIN B"/>
    <property type="match status" value="1"/>
</dbReference>
<evidence type="ECO:0000256" key="1">
    <source>
        <dbReference type="ARBA" id="ARBA00004651"/>
    </source>
</evidence>
<evidence type="ECO:0000256" key="6">
    <source>
        <dbReference type="ARBA" id="ARBA00022741"/>
    </source>
</evidence>
<sequence>MEDSGYMARAAFIMDKLMHKIGLHGKSFIPLVMGFGCNVPAVMATRTLESKSDRILTTLLVPFMSCSARLPVYVLLISAFFPKNQGLVLSGIYFTGILMAVILALILKKLVFKKQEIPFVMELPPYRIPTLKSTSRHMWHKGYQYLKKMGSVILAASVIIWAMGYFPREFDRSAEFDSRIESIQNDYSITTELKTDLLNQLEAEKESLRLENSYIGQLGHSLAPVMEPLGFDWKMGVSIISGLPAKEIVVSTMSVLYQAPGADEESDSLIAGIKSQLHQSGEKAGQRVFDPVVALAFMVFILIYFPCVATIVAIGKESGWQWAAFSMVYTTLLAWVMAYAVYNIGNLL</sequence>
<name>A0A645D4C4_9ZZZZ</name>
<feature type="domain" description="Nucleoside transporter/FeoB GTPase Gate" evidence="14">
    <location>
        <begin position="146"/>
        <end position="319"/>
    </location>
</feature>
<evidence type="ECO:0000256" key="10">
    <source>
        <dbReference type="ARBA" id="ARBA00023134"/>
    </source>
</evidence>
<keyword evidence="2" id="KW-0813">Transport</keyword>
<keyword evidence="6" id="KW-0547">Nucleotide-binding</keyword>
<feature type="transmembrane region" description="Helical" evidence="12">
    <location>
        <begin position="322"/>
        <end position="342"/>
    </location>
</feature>
<dbReference type="GO" id="GO:0005886">
    <property type="term" value="C:plasma membrane"/>
    <property type="evidence" value="ECO:0007669"/>
    <property type="project" value="UniProtKB-SubCell"/>
</dbReference>
<feature type="transmembrane region" description="Helical" evidence="12">
    <location>
        <begin position="56"/>
        <end position="81"/>
    </location>
</feature>
<evidence type="ECO:0000256" key="7">
    <source>
        <dbReference type="ARBA" id="ARBA00022989"/>
    </source>
</evidence>
<keyword evidence="9" id="KW-0406">Ion transport</keyword>
<accession>A0A645D4C4</accession>
<dbReference type="InterPro" id="IPR011640">
    <property type="entry name" value="Fe2_transport_prot_B_C"/>
</dbReference>
<feature type="transmembrane region" description="Helical" evidence="12">
    <location>
        <begin position="87"/>
        <end position="107"/>
    </location>
</feature>
<keyword evidence="5 12" id="KW-0812">Transmembrane</keyword>
<feature type="transmembrane region" description="Helical" evidence="12">
    <location>
        <begin position="27"/>
        <end position="44"/>
    </location>
</feature>
<comment type="subcellular location">
    <subcellularLocation>
        <location evidence="1">Cell membrane</location>
        <topology evidence="1">Multi-pass membrane protein</topology>
    </subcellularLocation>
</comment>
<evidence type="ECO:0000256" key="5">
    <source>
        <dbReference type="ARBA" id="ARBA00022692"/>
    </source>
</evidence>
<comment type="caution">
    <text evidence="15">The sequence shown here is derived from an EMBL/GenBank/DDBJ whole genome shotgun (WGS) entry which is preliminary data.</text>
</comment>
<evidence type="ECO:0000256" key="8">
    <source>
        <dbReference type="ARBA" id="ARBA00023004"/>
    </source>
</evidence>
<organism evidence="15">
    <name type="scientific">bioreactor metagenome</name>
    <dbReference type="NCBI Taxonomy" id="1076179"/>
    <lineage>
        <taxon>unclassified sequences</taxon>
        <taxon>metagenomes</taxon>
        <taxon>ecological metagenomes</taxon>
    </lineage>
</organism>
<dbReference type="EMBL" id="VSSQ01032704">
    <property type="protein sequence ID" value="MPM84055.1"/>
    <property type="molecule type" value="Genomic_DNA"/>
</dbReference>
<feature type="transmembrane region" description="Helical" evidence="12">
    <location>
        <begin position="145"/>
        <end position="166"/>
    </location>
</feature>
<dbReference type="InterPro" id="IPR003373">
    <property type="entry name" value="Fe2_transport_prot-B"/>
</dbReference>
<dbReference type="InterPro" id="IPR011642">
    <property type="entry name" value="Gate_dom"/>
</dbReference>
<gene>
    <name evidence="15" type="primary">feoB_53</name>
    <name evidence="15" type="ORF">SDC9_131126</name>
</gene>
<evidence type="ECO:0000259" key="14">
    <source>
        <dbReference type="Pfam" id="PF07670"/>
    </source>
</evidence>
<keyword evidence="4" id="KW-0410">Iron transport</keyword>
<feature type="transmembrane region" description="Helical" evidence="12">
    <location>
        <begin position="292"/>
        <end position="315"/>
    </location>
</feature>
<evidence type="ECO:0000256" key="9">
    <source>
        <dbReference type="ARBA" id="ARBA00023065"/>
    </source>
</evidence>
<proteinExistence type="predicted"/>
<evidence type="ECO:0000313" key="15">
    <source>
        <dbReference type="EMBL" id="MPM84055.1"/>
    </source>
</evidence>
<evidence type="ECO:0000256" key="2">
    <source>
        <dbReference type="ARBA" id="ARBA00022448"/>
    </source>
</evidence>
<dbReference type="Pfam" id="PF07664">
    <property type="entry name" value="FeoB_C"/>
    <property type="match status" value="1"/>
</dbReference>
<feature type="domain" description="Nucleoside transporter/FeoB GTPase Gate" evidence="14">
    <location>
        <begin position="1"/>
        <end position="79"/>
    </location>
</feature>
<protein>
    <submittedName>
        <fullName evidence="15">Fe(2+) transporter FeoB</fullName>
    </submittedName>
</protein>
<dbReference type="PANTHER" id="PTHR43185:SF1">
    <property type="entry name" value="FE(2+) TRANSPORTER FEOB"/>
    <property type="match status" value="1"/>
</dbReference>
<dbReference type="Pfam" id="PF07670">
    <property type="entry name" value="Gate"/>
    <property type="match status" value="2"/>
</dbReference>
<dbReference type="AlphaFoldDB" id="A0A645D4C4"/>
<dbReference type="InterPro" id="IPR050860">
    <property type="entry name" value="FeoB_GTPase"/>
</dbReference>
<keyword evidence="8" id="KW-0408">Iron</keyword>
<evidence type="ECO:0000256" key="4">
    <source>
        <dbReference type="ARBA" id="ARBA00022496"/>
    </source>
</evidence>
<dbReference type="NCBIfam" id="TIGR00437">
    <property type="entry name" value="feoB"/>
    <property type="match status" value="1"/>
</dbReference>
<keyword evidence="10" id="KW-0342">GTP-binding</keyword>
<dbReference type="GO" id="GO:0015093">
    <property type="term" value="F:ferrous iron transmembrane transporter activity"/>
    <property type="evidence" value="ECO:0007669"/>
    <property type="project" value="InterPro"/>
</dbReference>
<evidence type="ECO:0000259" key="13">
    <source>
        <dbReference type="Pfam" id="PF07664"/>
    </source>
</evidence>
<dbReference type="GO" id="GO:0005525">
    <property type="term" value="F:GTP binding"/>
    <property type="evidence" value="ECO:0007669"/>
    <property type="project" value="UniProtKB-KW"/>
</dbReference>
<reference evidence="15" key="1">
    <citation type="submission" date="2019-08" db="EMBL/GenBank/DDBJ databases">
        <authorList>
            <person name="Kucharzyk K."/>
            <person name="Murdoch R.W."/>
            <person name="Higgins S."/>
            <person name="Loffler F."/>
        </authorList>
    </citation>
    <scope>NUCLEOTIDE SEQUENCE</scope>
</reference>
<keyword evidence="7 12" id="KW-1133">Transmembrane helix</keyword>
<evidence type="ECO:0000256" key="12">
    <source>
        <dbReference type="SAM" id="Phobius"/>
    </source>
</evidence>